<protein>
    <submittedName>
        <fullName evidence="1">BQ5605_C008g04920 protein</fullName>
    </submittedName>
</protein>
<dbReference type="SUPFAM" id="SSF74650">
    <property type="entry name" value="Galactose mutarotase-like"/>
    <property type="match status" value="1"/>
</dbReference>
<evidence type="ECO:0000313" key="1">
    <source>
        <dbReference type="EMBL" id="SGY78709.1"/>
    </source>
</evidence>
<reference evidence="1 2" key="1">
    <citation type="submission" date="2016-11" db="EMBL/GenBank/DDBJ databases">
        <authorList>
            <person name="Jaros S."/>
            <person name="Januszkiewicz K."/>
            <person name="Wedrychowicz H."/>
        </authorList>
    </citation>
    <scope>NUCLEOTIDE SEQUENCE [LARGE SCALE GENOMIC DNA]</scope>
</reference>
<dbReference type="InterPro" id="IPR011013">
    <property type="entry name" value="Gal_mutarotase_sf_dom"/>
</dbReference>
<dbReference type="STRING" id="796604.A0A2X0MFT4"/>
<dbReference type="GO" id="GO:0004034">
    <property type="term" value="F:aldose 1-epimerase activity"/>
    <property type="evidence" value="ECO:0007669"/>
    <property type="project" value="TreeGrafter"/>
</dbReference>
<name>A0A2X0MFT4_9BASI</name>
<evidence type="ECO:0000313" key="2">
    <source>
        <dbReference type="Proteomes" id="UP000249464"/>
    </source>
</evidence>
<dbReference type="EMBL" id="FQNC01000048">
    <property type="protein sequence ID" value="SGY78709.1"/>
    <property type="molecule type" value="Genomic_DNA"/>
</dbReference>
<gene>
    <name evidence="1" type="primary">BQ5605_C008g04920</name>
    <name evidence="1" type="ORF">BQ5605_C008G04920</name>
</gene>
<dbReference type="Gene3D" id="2.70.98.10">
    <property type="match status" value="1"/>
</dbReference>
<dbReference type="PANTHER" id="PTHR10091:SF0">
    <property type="entry name" value="GALACTOSE MUTAROTASE"/>
    <property type="match status" value="1"/>
</dbReference>
<dbReference type="Proteomes" id="UP000249464">
    <property type="component" value="Unassembled WGS sequence"/>
</dbReference>
<proteinExistence type="predicted"/>
<dbReference type="GO" id="GO:0030246">
    <property type="term" value="F:carbohydrate binding"/>
    <property type="evidence" value="ECO:0007669"/>
    <property type="project" value="InterPro"/>
</dbReference>
<dbReference type="InterPro" id="IPR014718">
    <property type="entry name" value="GH-type_carb-bd"/>
</dbReference>
<dbReference type="PANTHER" id="PTHR10091">
    <property type="entry name" value="ALDOSE-1-EPIMERASE"/>
    <property type="match status" value="1"/>
</dbReference>
<keyword evidence="2" id="KW-1185">Reference proteome</keyword>
<dbReference type="AlphaFoldDB" id="A0A2X0MFT4"/>
<sequence length="418" mass="46273">MPSLEPHTLSTTHLTLSLLPYGLTFSSLLVKLRESSSTASEEREVLIGPRDLNDHVRSRGFLNQTVGRYANRLPSGRVEVGGYEGLVLDLEKTEGKDVCLHGGRTGIDTVDWDLVASPSNSKLFTEKELSSSSTIYRHLSPHGADGFPGDLLIEAFIALSEPNEGEEGVAGRLEVVLRANIVEGEEGMKVDATPLNLTIHWGFGGFDGREEKDVKEYNLWIAVSLSSLAFGELVQGDRTPELYPNMLPTGKIFQLSKEDPLNFSTSRKIGANFPGNGIDHNLLFTLPFPATPQVTLTCPDGRLGLEFRTNQSSVQCYTAAGFNGVSPVKKELHDRKGEGRGYDRFGEWSCFSLELQDEASNLLSVRFRFHTLGATFLEFHQPIATFLHRELKEIVGGDTVLRRGEVYKNWCEVTIRTK</sequence>
<organism evidence="1 2">
    <name type="scientific">Microbotryum silenes-dioicae</name>
    <dbReference type="NCBI Taxonomy" id="796604"/>
    <lineage>
        <taxon>Eukaryota</taxon>
        <taxon>Fungi</taxon>
        <taxon>Dikarya</taxon>
        <taxon>Basidiomycota</taxon>
        <taxon>Pucciniomycotina</taxon>
        <taxon>Microbotryomycetes</taxon>
        <taxon>Microbotryales</taxon>
        <taxon>Microbotryaceae</taxon>
        <taxon>Microbotryum</taxon>
    </lineage>
</organism>
<accession>A0A2X0MFT4</accession>
<dbReference type="GO" id="GO:0033499">
    <property type="term" value="P:galactose catabolic process via UDP-galactose, Leloir pathway"/>
    <property type="evidence" value="ECO:0007669"/>
    <property type="project" value="TreeGrafter"/>
</dbReference>
<dbReference type="GO" id="GO:0006006">
    <property type="term" value="P:glucose metabolic process"/>
    <property type="evidence" value="ECO:0007669"/>
    <property type="project" value="TreeGrafter"/>
</dbReference>
<dbReference type="Pfam" id="PF01263">
    <property type="entry name" value="Aldose_epim"/>
    <property type="match status" value="2"/>
</dbReference>
<dbReference type="InterPro" id="IPR008183">
    <property type="entry name" value="Aldose_1/G6P_1-epimerase"/>
</dbReference>